<proteinExistence type="predicted"/>
<dbReference type="RefSeq" id="XP_018072015.1">
    <property type="nucleotide sequence ID" value="XM_018217579.1"/>
</dbReference>
<evidence type="ECO:0000259" key="3">
    <source>
        <dbReference type="PROSITE" id="PS50048"/>
    </source>
</evidence>
<dbReference type="SMART" id="SM00066">
    <property type="entry name" value="GAL4"/>
    <property type="match status" value="1"/>
</dbReference>
<keyword evidence="1" id="KW-0539">Nucleus</keyword>
<dbReference type="GO" id="GO:0000981">
    <property type="term" value="F:DNA-binding transcription factor activity, RNA polymerase II-specific"/>
    <property type="evidence" value="ECO:0007669"/>
    <property type="project" value="InterPro"/>
</dbReference>
<dbReference type="Pfam" id="PF00172">
    <property type="entry name" value="Zn_clus"/>
    <property type="match status" value="1"/>
</dbReference>
<dbReference type="InParanoid" id="A0A194XBX1"/>
<feature type="region of interest" description="Disordered" evidence="2">
    <location>
        <begin position="40"/>
        <end position="59"/>
    </location>
</feature>
<keyword evidence="5" id="KW-1185">Reference proteome</keyword>
<dbReference type="Proteomes" id="UP000070700">
    <property type="component" value="Unassembled WGS sequence"/>
</dbReference>
<protein>
    <recommendedName>
        <fullName evidence="3">Zn(2)-C6 fungal-type domain-containing protein</fullName>
    </recommendedName>
</protein>
<dbReference type="InterPro" id="IPR001138">
    <property type="entry name" value="Zn2Cys6_DnaBD"/>
</dbReference>
<reference evidence="4 5" key="1">
    <citation type="submission" date="2015-10" db="EMBL/GenBank/DDBJ databases">
        <title>Full genome of DAOMC 229536 Phialocephala scopiformis, a fungal endophyte of spruce producing the potent anti-insectan compound rugulosin.</title>
        <authorList>
            <consortium name="DOE Joint Genome Institute"/>
            <person name="Walker A.K."/>
            <person name="Frasz S.L."/>
            <person name="Seifert K.A."/>
            <person name="Miller J.D."/>
            <person name="Mondo S.J."/>
            <person name="Labutti K."/>
            <person name="Lipzen A."/>
            <person name="Dockter R."/>
            <person name="Kennedy M."/>
            <person name="Grigoriev I.V."/>
            <person name="Spatafora J.W."/>
        </authorList>
    </citation>
    <scope>NUCLEOTIDE SEQUENCE [LARGE SCALE GENOMIC DNA]</scope>
    <source>
        <strain evidence="4 5">CBS 120377</strain>
    </source>
</reference>
<sequence>MRTSLRRSCNACVKAKHRCDLQIPQCSRCMKRKSRCLYTNEPAPSRPHDTSTGTSGTRKLALENEFDVSSATGRNVRVTPRRFESLVRLENPSNEYLDPFSVYPATRLPRTHVQRLIHHFLSNIAFQYYPLDLNADSNPFLVSWWPLALQDPALFHVSLQTASLDEEVRAQKGFPISELLMVDSVSLVRRKIEDSSLAFQDETLNSVVTLAAIEHGKGHIQASRMHIDGVKRIVDVRGGIDKVKCSSPLTARMVLWVSLLVTGTPQFQTQDDSGDRTGIGPIPQWHLASKDTPSQQLTLDHLDINPVMSNILSHLRNIFHDPHLSNLTTTELHDLTCYVVHKLLLLPPFSTVDTKQSSTSECLRYALALYMLIIHGTTYYSHVDIENAIMVQLKTNLKTLIWTNDFDSLKLWFISIGMAAAGDTADHQWFLDQACIATTALGLQVWDDVLLRLQSILWIRMQQGALFQQRWEEVLISLKN</sequence>
<evidence type="ECO:0000256" key="1">
    <source>
        <dbReference type="ARBA" id="ARBA00023242"/>
    </source>
</evidence>
<feature type="domain" description="Zn(2)-C6 fungal-type" evidence="3">
    <location>
        <begin position="8"/>
        <end position="38"/>
    </location>
</feature>
<dbReference type="CDD" id="cd00067">
    <property type="entry name" value="GAL4"/>
    <property type="match status" value="1"/>
</dbReference>
<evidence type="ECO:0000313" key="5">
    <source>
        <dbReference type="Proteomes" id="UP000070700"/>
    </source>
</evidence>
<dbReference type="PANTHER" id="PTHR37540">
    <property type="entry name" value="TRANSCRIPTION FACTOR (ACR-2), PUTATIVE-RELATED-RELATED"/>
    <property type="match status" value="1"/>
</dbReference>
<dbReference type="PANTHER" id="PTHR37540:SF5">
    <property type="entry name" value="TRANSCRIPTION FACTOR DOMAIN-CONTAINING PROTEIN"/>
    <property type="match status" value="1"/>
</dbReference>
<dbReference type="KEGG" id="psco:LY89DRAFT_707125"/>
<evidence type="ECO:0000256" key="2">
    <source>
        <dbReference type="SAM" id="MobiDB-lite"/>
    </source>
</evidence>
<dbReference type="PROSITE" id="PS50048">
    <property type="entry name" value="ZN2_CY6_FUNGAL_2"/>
    <property type="match status" value="1"/>
</dbReference>
<gene>
    <name evidence="4" type="ORF">LY89DRAFT_707125</name>
</gene>
<dbReference type="GeneID" id="28827305"/>
<dbReference type="InterPro" id="IPR036864">
    <property type="entry name" value="Zn2-C6_fun-type_DNA-bd_sf"/>
</dbReference>
<dbReference type="Gene3D" id="4.10.240.10">
    <property type="entry name" value="Zn(2)-C6 fungal-type DNA-binding domain"/>
    <property type="match status" value="1"/>
</dbReference>
<dbReference type="OrthoDB" id="5376287at2759"/>
<dbReference type="SUPFAM" id="SSF57701">
    <property type="entry name" value="Zn2/Cys6 DNA-binding domain"/>
    <property type="match status" value="1"/>
</dbReference>
<name>A0A194XBX1_MOLSC</name>
<dbReference type="AlphaFoldDB" id="A0A194XBX1"/>
<organism evidence="4 5">
    <name type="scientific">Mollisia scopiformis</name>
    <name type="common">Conifer needle endophyte fungus</name>
    <name type="synonym">Phialocephala scopiformis</name>
    <dbReference type="NCBI Taxonomy" id="149040"/>
    <lineage>
        <taxon>Eukaryota</taxon>
        <taxon>Fungi</taxon>
        <taxon>Dikarya</taxon>
        <taxon>Ascomycota</taxon>
        <taxon>Pezizomycotina</taxon>
        <taxon>Leotiomycetes</taxon>
        <taxon>Helotiales</taxon>
        <taxon>Mollisiaceae</taxon>
        <taxon>Mollisia</taxon>
    </lineage>
</organism>
<accession>A0A194XBX1</accession>
<dbReference type="EMBL" id="KQ947414">
    <property type="protein sequence ID" value="KUJ17660.1"/>
    <property type="molecule type" value="Genomic_DNA"/>
</dbReference>
<dbReference type="GO" id="GO:0008270">
    <property type="term" value="F:zinc ion binding"/>
    <property type="evidence" value="ECO:0007669"/>
    <property type="project" value="InterPro"/>
</dbReference>
<evidence type="ECO:0000313" key="4">
    <source>
        <dbReference type="EMBL" id="KUJ17660.1"/>
    </source>
</evidence>